<evidence type="ECO:0000256" key="1">
    <source>
        <dbReference type="SAM" id="MobiDB-lite"/>
    </source>
</evidence>
<name>A0A3P7I920_STRVU</name>
<protein>
    <submittedName>
        <fullName evidence="2">Uncharacterized protein</fullName>
    </submittedName>
</protein>
<organism evidence="2 3">
    <name type="scientific">Strongylus vulgaris</name>
    <name type="common">Blood worm</name>
    <dbReference type="NCBI Taxonomy" id="40348"/>
    <lineage>
        <taxon>Eukaryota</taxon>
        <taxon>Metazoa</taxon>
        <taxon>Ecdysozoa</taxon>
        <taxon>Nematoda</taxon>
        <taxon>Chromadorea</taxon>
        <taxon>Rhabditida</taxon>
        <taxon>Rhabditina</taxon>
        <taxon>Rhabditomorpha</taxon>
        <taxon>Strongyloidea</taxon>
        <taxon>Strongylidae</taxon>
        <taxon>Strongylus</taxon>
    </lineage>
</organism>
<dbReference type="OrthoDB" id="5852182at2759"/>
<evidence type="ECO:0000313" key="2">
    <source>
        <dbReference type="EMBL" id="VDM65966.1"/>
    </source>
</evidence>
<dbReference type="AlphaFoldDB" id="A0A3P7I920"/>
<dbReference type="Proteomes" id="UP000270094">
    <property type="component" value="Unassembled WGS sequence"/>
</dbReference>
<sequence length="138" mass="15275">FFFSDDQGSLSSDDEERRSAEDSDSEFEDDGKGEKTDIDEESSDDGNDDPSRLLQMCMNDIEASKDRFESATQEETARLILRLAAVVAESSKNTEIVDEVFDEVVNAAGTFLNRIQQPALLGDESCSCPTSFLLQKIC</sequence>
<feature type="compositionally biased region" description="Acidic residues" evidence="1">
    <location>
        <begin position="37"/>
        <end position="48"/>
    </location>
</feature>
<accession>A0A3P7I920</accession>
<feature type="region of interest" description="Disordered" evidence="1">
    <location>
        <begin position="1"/>
        <end position="52"/>
    </location>
</feature>
<feature type="non-terminal residue" evidence="2">
    <location>
        <position position="1"/>
    </location>
</feature>
<dbReference type="EMBL" id="UYYB01001761">
    <property type="protein sequence ID" value="VDM65966.1"/>
    <property type="molecule type" value="Genomic_DNA"/>
</dbReference>
<evidence type="ECO:0000313" key="3">
    <source>
        <dbReference type="Proteomes" id="UP000270094"/>
    </source>
</evidence>
<proteinExistence type="predicted"/>
<reference evidence="2 3" key="1">
    <citation type="submission" date="2018-11" db="EMBL/GenBank/DDBJ databases">
        <authorList>
            <consortium name="Pathogen Informatics"/>
        </authorList>
    </citation>
    <scope>NUCLEOTIDE SEQUENCE [LARGE SCALE GENOMIC DNA]</scope>
</reference>
<gene>
    <name evidence="2" type="ORF">SVUK_LOCUS964</name>
</gene>
<keyword evidence="3" id="KW-1185">Reference proteome</keyword>